<proteinExistence type="predicted"/>
<reference evidence="2" key="1">
    <citation type="journal article" date="2019" name="Int. J. Syst. Evol. Microbiol.">
        <title>The Global Catalogue of Microorganisms (GCM) 10K type strain sequencing project: providing services to taxonomists for standard genome sequencing and annotation.</title>
        <authorList>
            <consortium name="The Broad Institute Genomics Platform"/>
            <consortium name="The Broad Institute Genome Sequencing Center for Infectious Disease"/>
            <person name="Wu L."/>
            <person name="Ma J."/>
        </authorList>
    </citation>
    <scope>NUCLEOTIDE SEQUENCE [LARGE SCALE GENOMIC DNA]</scope>
    <source>
        <strain evidence="2">XZYJ18</strain>
    </source>
</reference>
<gene>
    <name evidence="1" type="ORF">ACFO4E_22680</name>
</gene>
<evidence type="ECO:0000313" key="2">
    <source>
        <dbReference type="Proteomes" id="UP001595923"/>
    </source>
</evidence>
<dbReference type="RefSeq" id="WP_378578004.1">
    <property type="nucleotide sequence ID" value="NZ_JBHSFQ010000027.1"/>
</dbReference>
<name>A0ABV9E0I4_9ACTN</name>
<protein>
    <submittedName>
        <fullName evidence="1">Uncharacterized protein</fullName>
    </submittedName>
</protein>
<dbReference type="EMBL" id="JBHSFQ010000027">
    <property type="protein sequence ID" value="MFC4564674.1"/>
    <property type="molecule type" value="Genomic_DNA"/>
</dbReference>
<sequence length="166" mass="19257">MASAEVTYCHRWNSRRARPGSPITEDEARESDAAGEEYTAIVPLPDRTYPALVTVVGKKSYWSTTFLDAYGRETAKYIFDEREGRLFLHRVFLRTYADDTPGLLLSDAARVEEVRIRPDGYMKRILIDKPKNEKITEEYSDVPVDSNWEPRPEFGAWSSITRFERR</sequence>
<organism evidence="1 2">
    <name type="scientific">Nocardiopsis mangrovi</name>
    <dbReference type="NCBI Taxonomy" id="1179818"/>
    <lineage>
        <taxon>Bacteria</taxon>
        <taxon>Bacillati</taxon>
        <taxon>Actinomycetota</taxon>
        <taxon>Actinomycetes</taxon>
        <taxon>Streptosporangiales</taxon>
        <taxon>Nocardiopsidaceae</taxon>
        <taxon>Nocardiopsis</taxon>
    </lineage>
</organism>
<accession>A0ABV9E0I4</accession>
<comment type="caution">
    <text evidence="1">The sequence shown here is derived from an EMBL/GenBank/DDBJ whole genome shotgun (WGS) entry which is preliminary data.</text>
</comment>
<dbReference type="Proteomes" id="UP001595923">
    <property type="component" value="Unassembled WGS sequence"/>
</dbReference>
<evidence type="ECO:0000313" key="1">
    <source>
        <dbReference type="EMBL" id="MFC4564674.1"/>
    </source>
</evidence>
<keyword evidence="2" id="KW-1185">Reference proteome</keyword>